<reference evidence="1" key="1">
    <citation type="submission" date="2023-08" db="EMBL/GenBank/DDBJ databases">
        <title>Emergence of clinically-relevant ST2 carbapenem-resistant Acinetobacter baumannii strains in hospital sewages in Zhejiang, East of China.</title>
        <authorList>
            <person name="Kaichao C."/>
            <person name="Zhang R."/>
        </authorList>
    </citation>
    <scope>NUCLEOTIDE SEQUENCE</scope>
    <source>
        <strain evidence="1">M-RB-37</strain>
    </source>
</reference>
<dbReference type="PANTHER" id="PTHR34408">
    <property type="entry name" value="FAMILY PROTEIN, PUTATIVE-RELATED"/>
    <property type="match status" value="1"/>
</dbReference>
<comment type="caution">
    <text evidence="1">The sequence shown here is derived from an EMBL/GenBank/DDBJ whole genome shotgun (WGS) entry which is preliminary data.</text>
</comment>
<name>A0AAW8J7Q0_9GAMM</name>
<dbReference type="PANTHER" id="PTHR34408:SF2">
    <property type="entry name" value="CELL WALL-BINDING PROTEIN YWSB"/>
    <property type="match status" value="1"/>
</dbReference>
<sequence length="432" mass="49465">MDNDNIDFYLLIVDSKEKKFKNFPFKIGLNQAVDQELKICDTSGTCKLTLKVGEIYHISVLKPDGHYQQELVVKATNEVNQTRQKITLTHSIDAYLTTVILIVKDMSIPPKPVAKAHIQIGYMGKNTVQVADQMGRVELKALIGEPLRFQLLDPMTKKPMHRTHVDEIITKKINNEITVIQPSIRADSSLDVNKPSSTTSQLPQKDLAIRIEQMQKMWPKVAASKMQPILDELNSDLMGYKLNTSLRKAHFIAQVRQEVGFLFSLREQVEYLRPEVLKKIGYYRTHPKQAEIDGYNGKNPANGETIANRIYDDNYRNKGFKLGNVVPGDGWKYLGRGLKQLTGRDNYRDLTIMYGTLWSDEKKDFVAEPELLEQAKYAVRSAIRFWLKYKLYEIADKGATEHQVDAITAIINKGTDSYGDRRKHFIQAKKIF</sequence>
<dbReference type="InterPro" id="IPR023346">
    <property type="entry name" value="Lysozyme-like_dom_sf"/>
</dbReference>
<gene>
    <name evidence="1" type="ORF">RFH47_03135</name>
</gene>
<dbReference type="AlphaFoldDB" id="A0AAW8J7Q0"/>
<evidence type="ECO:0000313" key="1">
    <source>
        <dbReference type="EMBL" id="MDQ8934731.1"/>
    </source>
</evidence>
<dbReference type="Gene3D" id="1.10.530.10">
    <property type="match status" value="1"/>
</dbReference>
<dbReference type="EMBL" id="JAVIDL010000004">
    <property type="protein sequence ID" value="MDQ8934731.1"/>
    <property type="molecule type" value="Genomic_DNA"/>
</dbReference>
<protein>
    <submittedName>
        <fullName evidence="1">Glycoside hydrolase family 19</fullName>
    </submittedName>
</protein>
<dbReference type="GO" id="GO:0016787">
    <property type="term" value="F:hydrolase activity"/>
    <property type="evidence" value="ECO:0007669"/>
    <property type="project" value="UniProtKB-KW"/>
</dbReference>
<dbReference type="Proteomes" id="UP001243844">
    <property type="component" value="Unassembled WGS sequence"/>
</dbReference>
<evidence type="ECO:0000313" key="2">
    <source>
        <dbReference type="Proteomes" id="UP001243844"/>
    </source>
</evidence>
<dbReference type="RefSeq" id="WP_308980974.1">
    <property type="nucleotide sequence ID" value="NZ_JAVIDL010000004.1"/>
</dbReference>
<dbReference type="SUPFAM" id="SSF53955">
    <property type="entry name" value="Lysozyme-like"/>
    <property type="match status" value="1"/>
</dbReference>
<accession>A0AAW8J7Q0</accession>
<organism evidence="1 2">
    <name type="scientific">Acinetobacter rudis</name>
    <dbReference type="NCBI Taxonomy" id="632955"/>
    <lineage>
        <taxon>Bacteria</taxon>
        <taxon>Pseudomonadati</taxon>
        <taxon>Pseudomonadota</taxon>
        <taxon>Gammaproteobacteria</taxon>
        <taxon>Moraxellales</taxon>
        <taxon>Moraxellaceae</taxon>
        <taxon>Acinetobacter</taxon>
    </lineage>
</organism>
<keyword evidence="1" id="KW-0378">Hydrolase</keyword>
<proteinExistence type="predicted"/>
<dbReference type="InterPro" id="IPR052354">
    <property type="entry name" value="Cell_Wall_Dynamics_Protein"/>
</dbReference>